<dbReference type="Pfam" id="PF05383">
    <property type="entry name" value="La"/>
    <property type="match status" value="1"/>
</dbReference>
<name>A0A4P9Z6P6_9ASCO</name>
<dbReference type="AlphaFoldDB" id="A0A4P9Z6P6"/>
<dbReference type="GO" id="GO:0003677">
    <property type="term" value="F:DNA binding"/>
    <property type="evidence" value="ECO:0007669"/>
    <property type="project" value="UniProtKB-KW"/>
</dbReference>
<accession>A0A4P9Z6P6</accession>
<dbReference type="InterPro" id="IPR045180">
    <property type="entry name" value="La_dom_prot"/>
</dbReference>
<dbReference type="Gene3D" id="1.10.10.10">
    <property type="entry name" value="Winged helix-like DNA-binding domain superfamily/Winged helix DNA-binding domain"/>
    <property type="match status" value="1"/>
</dbReference>
<keyword evidence="1 2" id="KW-0694">RNA-binding</keyword>
<dbReference type="PROSITE" id="PS50961">
    <property type="entry name" value="HTH_LA"/>
    <property type="match status" value="1"/>
</dbReference>
<dbReference type="GO" id="GO:0005737">
    <property type="term" value="C:cytoplasm"/>
    <property type="evidence" value="ECO:0007669"/>
    <property type="project" value="UniProtKB-ARBA"/>
</dbReference>
<dbReference type="PANTHER" id="PTHR22792">
    <property type="entry name" value="LUPUS LA PROTEIN-RELATED"/>
    <property type="match status" value="1"/>
</dbReference>
<organism evidence="4 5">
    <name type="scientific">Metschnikowia bicuspidata</name>
    <dbReference type="NCBI Taxonomy" id="27322"/>
    <lineage>
        <taxon>Eukaryota</taxon>
        <taxon>Fungi</taxon>
        <taxon>Dikarya</taxon>
        <taxon>Ascomycota</taxon>
        <taxon>Saccharomycotina</taxon>
        <taxon>Pichiomycetes</taxon>
        <taxon>Metschnikowiaceae</taxon>
        <taxon>Metschnikowia</taxon>
    </lineage>
</organism>
<reference evidence="5" key="1">
    <citation type="journal article" date="2018" name="Nat. Microbiol.">
        <title>Leveraging single-cell genomics to expand the fungal tree of life.</title>
        <authorList>
            <person name="Ahrendt S.R."/>
            <person name="Quandt C.A."/>
            <person name="Ciobanu D."/>
            <person name="Clum A."/>
            <person name="Salamov A."/>
            <person name="Andreopoulos B."/>
            <person name="Cheng J.F."/>
            <person name="Woyke T."/>
            <person name="Pelin A."/>
            <person name="Henrissat B."/>
            <person name="Reynolds N.K."/>
            <person name="Benny G.L."/>
            <person name="Smith M.E."/>
            <person name="James T.Y."/>
            <person name="Grigoriev I.V."/>
        </authorList>
    </citation>
    <scope>NUCLEOTIDE SEQUENCE [LARGE SCALE GENOMIC DNA]</scope>
    <source>
        <strain evidence="5">Baker2002</strain>
    </source>
</reference>
<evidence type="ECO:0000256" key="1">
    <source>
        <dbReference type="ARBA" id="ARBA00022884"/>
    </source>
</evidence>
<evidence type="ECO:0000259" key="3">
    <source>
        <dbReference type="PROSITE" id="PS50961"/>
    </source>
</evidence>
<dbReference type="InterPro" id="IPR036388">
    <property type="entry name" value="WH-like_DNA-bd_sf"/>
</dbReference>
<feature type="domain" description="HTH La-type RNA-binding" evidence="3">
    <location>
        <begin position="15"/>
        <end position="122"/>
    </location>
</feature>
<dbReference type="Proteomes" id="UP000268321">
    <property type="component" value="Unassembled WGS sequence"/>
</dbReference>
<evidence type="ECO:0000313" key="4">
    <source>
        <dbReference type="EMBL" id="RKP28333.1"/>
    </source>
</evidence>
<evidence type="ECO:0000313" key="5">
    <source>
        <dbReference type="Proteomes" id="UP000268321"/>
    </source>
</evidence>
<dbReference type="EMBL" id="ML004903">
    <property type="protein sequence ID" value="RKP28333.1"/>
    <property type="molecule type" value="Genomic_DNA"/>
</dbReference>
<dbReference type="SMART" id="SM00715">
    <property type="entry name" value="LA"/>
    <property type="match status" value="1"/>
</dbReference>
<gene>
    <name evidence="4" type="ORF">METBISCDRAFT_20815</name>
</gene>
<keyword evidence="5" id="KW-1185">Reference proteome</keyword>
<proteinExistence type="predicted"/>
<protein>
    <submittedName>
        <fullName evidence="4">Winged helix DNA-binding domain-containing protein</fullName>
    </submittedName>
</protein>
<sequence>MPYAAPIPIHIPPPLSPKQNPQQALTQQIDYYFSLENLIRDLYLRKNMETEGWVDLDLILNFKRVEIIINGLRNSIDDPNEKSKEKKLDKAIVQAVQDCINLEIGYLNGKENYNAMTREIQLRVKHNFEQWLLPDNL</sequence>
<evidence type="ECO:0000256" key="2">
    <source>
        <dbReference type="PROSITE-ProRule" id="PRU00332"/>
    </source>
</evidence>
<dbReference type="PANTHER" id="PTHR22792:SF132">
    <property type="entry name" value="LA-RELATED PROTEIN 1"/>
    <property type="match status" value="1"/>
</dbReference>
<keyword evidence="4" id="KW-0238">DNA-binding</keyword>
<dbReference type="InterPro" id="IPR006630">
    <property type="entry name" value="La_HTH"/>
</dbReference>
<dbReference type="CDD" id="cd07323">
    <property type="entry name" value="LAM"/>
    <property type="match status" value="1"/>
</dbReference>
<dbReference type="InterPro" id="IPR036390">
    <property type="entry name" value="WH_DNA-bd_sf"/>
</dbReference>
<dbReference type="SUPFAM" id="SSF46785">
    <property type="entry name" value="Winged helix' DNA-binding domain"/>
    <property type="match status" value="1"/>
</dbReference>
<dbReference type="OrthoDB" id="340227at2759"/>
<dbReference type="GO" id="GO:0003723">
    <property type="term" value="F:RNA binding"/>
    <property type="evidence" value="ECO:0007669"/>
    <property type="project" value="UniProtKB-UniRule"/>
</dbReference>